<dbReference type="EMBL" id="KV454001">
    <property type="protein sequence ID" value="ODQ48869.1"/>
    <property type="molecule type" value="Genomic_DNA"/>
</dbReference>
<organism evidence="2 3">
    <name type="scientific">Pichia membranifaciens NRRL Y-2026</name>
    <dbReference type="NCBI Taxonomy" id="763406"/>
    <lineage>
        <taxon>Eukaryota</taxon>
        <taxon>Fungi</taxon>
        <taxon>Dikarya</taxon>
        <taxon>Ascomycota</taxon>
        <taxon>Saccharomycotina</taxon>
        <taxon>Pichiomycetes</taxon>
        <taxon>Pichiales</taxon>
        <taxon>Pichiaceae</taxon>
        <taxon>Pichia</taxon>
    </lineage>
</organism>
<protein>
    <recommendedName>
        <fullName evidence="4">SUN domain-containing protein</fullName>
    </recommendedName>
</protein>
<evidence type="ECO:0000313" key="3">
    <source>
        <dbReference type="Proteomes" id="UP000094455"/>
    </source>
</evidence>
<gene>
    <name evidence="2" type="ORF">PICMEDRAFT_14399</name>
</gene>
<proteinExistence type="predicted"/>
<dbReference type="GeneID" id="30177041"/>
<evidence type="ECO:0000256" key="1">
    <source>
        <dbReference type="SAM" id="MobiDB-lite"/>
    </source>
</evidence>
<reference evidence="2 3" key="1">
    <citation type="journal article" date="2016" name="Proc. Natl. Acad. Sci. U.S.A.">
        <title>Comparative genomics of biotechnologically important yeasts.</title>
        <authorList>
            <person name="Riley R."/>
            <person name="Haridas S."/>
            <person name="Wolfe K.H."/>
            <person name="Lopes M.R."/>
            <person name="Hittinger C.T."/>
            <person name="Goeker M."/>
            <person name="Salamov A.A."/>
            <person name="Wisecaver J.H."/>
            <person name="Long T.M."/>
            <person name="Calvey C.H."/>
            <person name="Aerts A.L."/>
            <person name="Barry K.W."/>
            <person name="Choi C."/>
            <person name="Clum A."/>
            <person name="Coughlan A.Y."/>
            <person name="Deshpande S."/>
            <person name="Douglass A.P."/>
            <person name="Hanson S.J."/>
            <person name="Klenk H.-P."/>
            <person name="LaButti K.M."/>
            <person name="Lapidus A."/>
            <person name="Lindquist E.A."/>
            <person name="Lipzen A.M."/>
            <person name="Meier-Kolthoff J.P."/>
            <person name="Ohm R.A."/>
            <person name="Otillar R.P."/>
            <person name="Pangilinan J.L."/>
            <person name="Peng Y."/>
            <person name="Rokas A."/>
            <person name="Rosa C.A."/>
            <person name="Scheuner C."/>
            <person name="Sibirny A.A."/>
            <person name="Slot J.C."/>
            <person name="Stielow J.B."/>
            <person name="Sun H."/>
            <person name="Kurtzman C.P."/>
            <person name="Blackwell M."/>
            <person name="Grigoriev I.V."/>
            <person name="Jeffries T.W."/>
        </authorList>
    </citation>
    <scope>NUCLEOTIDE SEQUENCE [LARGE SCALE GENOMIC DNA]</scope>
    <source>
        <strain evidence="2 3">NRRL Y-2026</strain>
    </source>
</reference>
<dbReference type="OrthoDB" id="3994639at2759"/>
<dbReference type="AlphaFoldDB" id="A0A1E3NS11"/>
<accession>A0A1E3NS11</accession>
<feature type="region of interest" description="Disordered" evidence="1">
    <location>
        <begin position="118"/>
        <end position="137"/>
    </location>
</feature>
<feature type="compositionally biased region" description="Acidic residues" evidence="1">
    <location>
        <begin position="118"/>
        <end position="135"/>
    </location>
</feature>
<evidence type="ECO:0000313" key="2">
    <source>
        <dbReference type="EMBL" id="ODQ48869.1"/>
    </source>
</evidence>
<dbReference type="Proteomes" id="UP000094455">
    <property type="component" value="Unassembled WGS sequence"/>
</dbReference>
<keyword evidence="3" id="KW-1185">Reference proteome</keyword>
<name>A0A1E3NS11_9ASCO</name>
<dbReference type="RefSeq" id="XP_019019982.1">
    <property type="nucleotide sequence ID" value="XM_019160354.1"/>
</dbReference>
<sequence>MPMKEKQNISRLKRSVRELFSEGSARSGHDNVKKHEPTADTFNALFTKETFVISEEDLRMINGDLQKQMVIDEFRELVSDDVYPEEKVAGEYDDDSDYGGDHNEKDSAFANKVSVISEDEDEDEQHENYGLDESDTGFSDFEKQEYERYIDNPDKHNQVLPDFFGDSRTKSKPGQGHSIFDDTGLDSDTELDNTHFLYDPPLKYKEKFLMYMLKSSPLLIVGLLLLAVSSFVTKDSLENLKTLNPFASGFNPSPFLSHKIYLLEEDVKSLRRLEGLGEKVSCIENEFKILEDHISKLEFSISSKDMIDTSNDVVSPLFEKLNELERKVDALSKDVTRDIADKKFLKEMKGQIVRYSGDHVGHANQAKDTKLHKVSSKFFNIANKCHVSLQLTSYPPLSQYKREKRRKTIQSRIIHGFPDFMKRMLNPATSQAGNSVVKTLADIKLLSPSNSPRNVLLEHPSLFWQSVASAVPIYLTVQAPEPIKIHELGVYHSRQPPNMNHVDDAAKADVRKRWFNTAPKNVEYLVRPIATEQTAMKEAMGAFYNQDLKFNISKKVKADGLAGWVRVGELKYDINSNRAYQPLIWNDEVKLEIRKWNVLDFMVVIHSNWGDEVVVLDTIRIFQLEDTKSFDYDKSRVNPDGYGDESFAEDEVIYLGEEKPLV</sequence>
<feature type="region of interest" description="Disordered" evidence="1">
    <location>
        <begin position="155"/>
        <end position="185"/>
    </location>
</feature>
<dbReference type="STRING" id="763406.A0A1E3NS11"/>
<evidence type="ECO:0008006" key="4">
    <source>
        <dbReference type="Google" id="ProtNLM"/>
    </source>
</evidence>